<dbReference type="Proteomes" id="UP000198922">
    <property type="component" value="Unassembled WGS sequence"/>
</dbReference>
<dbReference type="EMBL" id="FNAT01000010">
    <property type="protein sequence ID" value="SDF28776.1"/>
    <property type="molecule type" value="Genomic_DNA"/>
</dbReference>
<dbReference type="STRING" id="521013.SAMN04488567_0019"/>
<name>A0A1G7JV04_9RHOB</name>
<keyword evidence="2" id="KW-1185">Reference proteome</keyword>
<gene>
    <name evidence="1" type="ORF">SAMN04488567_0019</name>
</gene>
<organism evidence="1 2">
    <name type="scientific">Limimaricola pyoseonensis</name>
    <dbReference type="NCBI Taxonomy" id="521013"/>
    <lineage>
        <taxon>Bacteria</taxon>
        <taxon>Pseudomonadati</taxon>
        <taxon>Pseudomonadota</taxon>
        <taxon>Alphaproteobacteria</taxon>
        <taxon>Rhodobacterales</taxon>
        <taxon>Paracoccaceae</taxon>
        <taxon>Limimaricola</taxon>
    </lineage>
</organism>
<accession>A0A1G7JV04</accession>
<evidence type="ECO:0000313" key="1">
    <source>
        <dbReference type="EMBL" id="SDF28776.1"/>
    </source>
</evidence>
<evidence type="ECO:0000313" key="2">
    <source>
        <dbReference type="Proteomes" id="UP000198922"/>
    </source>
</evidence>
<sequence length="34" mass="3601">MKVCSMPHRFAAPRPCALPFRAVARIPLPGPAAA</sequence>
<protein>
    <submittedName>
        <fullName evidence="1">Uncharacterized protein</fullName>
    </submittedName>
</protein>
<proteinExistence type="predicted"/>
<dbReference type="AlphaFoldDB" id="A0A1G7JV04"/>
<reference evidence="2" key="1">
    <citation type="submission" date="2016-10" db="EMBL/GenBank/DDBJ databases">
        <authorList>
            <person name="Varghese N."/>
            <person name="Submissions S."/>
        </authorList>
    </citation>
    <scope>NUCLEOTIDE SEQUENCE [LARGE SCALE GENOMIC DNA]</scope>
    <source>
        <strain evidence="2">DSM 21424</strain>
    </source>
</reference>